<dbReference type="AlphaFoldDB" id="A0A3S3PZF3"/>
<dbReference type="RefSeq" id="WP_113646682.1">
    <property type="nucleotide sequence ID" value="NZ_QMHN01000002.1"/>
</dbReference>
<evidence type="ECO:0008006" key="3">
    <source>
        <dbReference type="Google" id="ProtNLM"/>
    </source>
</evidence>
<organism evidence="1 2">
    <name type="scientific">Pedobacter chitinilyticus</name>
    <dbReference type="NCBI Taxonomy" id="2233776"/>
    <lineage>
        <taxon>Bacteria</taxon>
        <taxon>Pseudomonadati</taxon>
        <taxon>Bacteroidota</taxon>
        <taxon>Sphingobacteriia</taxon>
        <taxon>Sphingobacteriales</taxon>
        <taxon>Sphingobacteriaceae</taxon>
        <taxon>Pedobacter</taxon>
    </lineage>
</organism>
<dbReference type="OrthoDB" id="790983at2"/>
<reference evidence="1 2" key="1">
    <citation type="submission" date="2018-06" db="EMBL/GenBank/DDBJ databases">
        <title>Pedobacter endophyticus sp. nov., an endophytic bacterium isolated from a leaf of Triticum aestivum.</title>
        <authorList>
            <person name="Zhang L."/>
        </authorList>
    </citation>
    <scope>NUCLEOTIDE SEQUENCE [LARGE SCALE GENOMIC DNA]</scope>
    <source>
        <strain evidence="1 2">CM134L-2</strain>
    </source>
</reference>
<proteinExistence type="predicted"/>
<sequence>MIKFANQLRTDMERELEEVALRYERDALRSKASFEIVNRAMLQLREFMSSYQFSDAAEEVRFFKDIKPSFQHLAIYFGELAYLQGSRPIGDKKDIVRYLQRAIANNNDFINRHGLLYSYYLLGHTAEDDRLFVRNGLPASLYPVYTAAHDTSFSSQSSELLSQLLAYEKVNDHLVREIEYIETGIRPQVAQQNQAIEDMVWTDKISNLIELAYALHASGAINQGKCQVRQIVTALEFMFKVNTGNFYRAFQNIRLRKKNRTSFLDSARERLIRHMDDTDMQ</sequence>
<dbReference type="EMBL" id="SAYW01000002">
    <property type="protein sequence ID" value="RWU08158.1"/>
    <property type="molecule type" value="Genomic_DNA"/>
</dbReference>
<name>A0A3S3PZF3_9SPHI</name>
<evidence type="ECO:0000313" key="2">
    <source>
        <dbReference type="Proteomes" id="UP000284120"/>
    </source>
</evidence>
<keyword evidence="2" id="KW-1185">Reference proteome</keyword>
<comment type="caution">
    <text evidence="1">The sequence shown here is derived from an EMBL/GenBank/DDBJ whole genome shotgun (WGS) entry which is preliminary data.</text>
</comment>
<gene>
    <name evidence="1" type="ORF">DPV69_07190</name>
</gene>
<accession>A0A3S3PZF3</accession>
<protein>
    <recommendedName>
        <fullName evidence="3">Tetracycline regulation of excision, RteC</fullName>
    </recommendedName>
</protein>
<dbReference type="Proteomes" id="UP000284120">
    <property type="component" value="Unassembled WGS sequence"/>
</dbReference>
<dbReference type="InterPro" id="IPR018534">
    <property type="entry name" value="Tet_reg_excision_RteC"/>
</dbReference>
<evidence type="ECO:0000313" key="1">
    <source>
        <dbReference type="EMBL" id="RWU08158.1"/>
    </source>
</evidence>
<dbReference type="Pfam" id="PF09357">
    <property type="entry name" value="RteC"/>
    <property type="match status" value="1"/>
</dbReference>